<dbReference type="SUPFAM" id="SSF55729">
    <property type="entry name" value="Acyl-CoA N-acyltransferases (Nat)"/>
    <property type="match status" value="1"/>
</dbReference>
<feature type="domain" description="N-acetyltransferase" evidence="1">
    <location>
        <begin position="7"/>
        <end position="154"/>
    </location>
</feature>
<dbReference type="STRING" id="91360.SAMN05660330_03847"/>
<dbReference type="AlphaFoldDB" id="A0A1H0V3D0"/>
<dbReference type="Proteomes" id="UP000199073">
    <property type="component" value="Unassembled WGS sequence"/>
</dbReference>
<proteinExistence type="predicted"/>
<dbReference type="GO" id="GO:0016747">
    <property type="term" value="F:acyltransferase activity, transferring groups other than amino-acyl groups"/>
    <property type="evidence" value="ECO:0007669"/>
    <property type="project" value="InterPro"/>
</dbReference>
<dbReference type="OrthoDB" id="9797178at2"/>
<accession>A0A1H0V3D0</accession>
<dbReference type="Pfam" id="PF00583">
    <property type="entry name" value="Acetyltransf_1"/>
    <property type="match status" value="1"/>
</dbReference>
<dbReference type="InterPro" id="IPR000182">
    <property type="entry name" value="GNAT_dom"/>
</dbReference>
<sequence length="172" mass="18542">MSKKPEVIIRKERSEDAEVIAAVTIAAFKTLAISSHTEQFIVRALRDAKALTVSLVAEIGEKIVGHIAFSPVTVADGTGGWYGLGPVSVLPDYQRQGIGMAMINEGLGILKEAGGKGCVLVGDPAYYNRFGFINHRQLVYEGIPQEFFLALPFGREVPRGSVLFHPGFQAVA</sequence>
<organism evidence="2 3">
    <name type="scientific">Desulforhopalus singaporensis</name>
    <dbReference type="NCBI Taxonomy" id="91360"/>
    <lineage>
        <taxon>Bacteria</taxon>
        <taxon>Pseudomonadati</taxon>
        <taxon>Thermodesulfobacteriota</taxon>
        <taxon>Desulfobulbia</taxon>
        <taxon>Desulfobulbales</taxon>
        <taxon>Desulfocapsaceae</taxon>
        <taxon>Desulforhopalus</taxon>
    </lineage>
</organism>
<reference evidence="2 3" key="1">
    <citation type="submission" date="2016-10" db="EMBL/GenBank/DDBJ databases">
        <authorList>
            <person name="de Groot N.N."/>
        </authorList>
    </citation>
    <scope>NUCLEOTIDE SEQUENCE [LARGE SCALE GENOMIC DNA]</scope>
    <source>
        <strain evidence="2 3">DSM 12130</strain>
    </source>
</reference>
<dbReference type="InterPro" id="IPR016181">
    <property type="entry name" value="Acyl_CoA_acyltransferase"/>
</dbReference>
<dbReference type="RefSeq" id="WP_092225758.1">
    <property type="nucleotide sequence ID" value="NZ_FNJI01000040.1"/>
</dbReference>
<evidence type="ECO:0000313" key="3">
    <source>
        <dbReference type="Proteomes" id="UP000199073"/>
    </source>
</evidence>
<name>A0A1H0V3D0_9BACT</name>
<gene>
    <name evidence="2" type="ORF">SAMN05660330_03847</name>
</gene>
<dbReference type="CDD" id="cd04301">
    <property type="entry name" value="NAT_SF"/>
    <property type="match status" value="1"/>
</dbReference>
<dbReference type="Gene3D" id="3.40.630.30">
    <property type="match status" value="1"/>
</dbReference>
<keyword evidence="3" id="KW-1185">Reference proteome</keyword>
<evidence type="ECO:0000313" key="2">
    <source>
        <dbReference type="EMBL" id="SDP72843.1"/>
    </source>
</evidence>
<keyword evidence="2" id="KW-0808">Transferase</keyword>
<dbReference type="EMBL" id="FNJI01000040">
    <property type="protein sequence ID" value="SDP72843.1"/>
    <property type="molecule type" value="Genomic_DNA"/>
</dbReference>
<protein>
    <submittedName>
        <fullName evidence="2">Putative acetyltransferase</fullName>
    </submittedName>
</protein>
<dbReference type="PROSITE" id="PS51186">
    <property type="entry name" value="GNAT"/>
    <property type="match status" value="1"/>
</dbReference>
<evidence type="ECO:0000259" key="1">
    <source>
        <dbReference type="PROSITE" id="PS51186"/>
    </source>
</evidence>